<name>A0AA38R2F1_9PEZI</name>
<sequence length="151" mass="16616">MPLFTSITSGGARSETTSEVTQTHSTTIESEKQVIFFKTTICERVAVSLPSSLHDPSAAAATPEPCTTPTSDTDPTYVQMHPGWHLTSSYECGYIEYIFPRERDDIPGVLAIILANESHLLRLVAVLLGCEIWILVIFEVRGETVVIYLEG</sequence>
<feature type="compositionally biased region" description="Low complexity" evidence="1">
    <location>
        <begin position="14"/>
        <end position="25"/>
    </location>
</feature>
<reference evidence="2" key="1">
    <citation type="submission" date="2022-07" db="EMBL/GenBank/DDBJ databases">
        <title>Fungi with potential for degradation of polypropylene.</title>
        <authorList>
            <person name="Gostincar C."/>
        </authorList>
    </citation>
    <scope>NUCLEOTIDE SEQUENCE</scope>
    <source>
        <strain evidence="2">EXF-13308</strain>
    </source>
</reference>
<comment type="caution">
    <text evidence="2">The sequence shown here is derived from an EMBL/GenBank/DDBJ whole genome shotgun (WGS) entry which is preliminary data.</text>
</comment>
<proteinExistence type="predicted"/>
<evidence type="ECO:0000256" key="1">
    <source>
        <dbReference type="SAM" id="MobiDB-lite"/>
    </source>
</evidence>
<gene>
    <name evidence="2" type="ORF">NKR23_g12095</name>
</gene>
<evidence type="ECO:0000313" key="3">
    <source>
        <dbReference type="Proteomes" id="UP001174694"/>
    </source>
</evidence>
<accession>A0AA38R2F1</accession>
<organism evidence="2 3">
    <name type="scientific">Pleurostoma richardsiae</name>
    <dbReference type="NCBI Taxonomy" id="41990"/>
    <lineage>
        <taxon>Eukaryota</taxon>
        <taxon>Fungi</taxon>
        <taxon>Dikarya</taxon>
        <taxon>Ascomycota</taxon>
        <taxon>Pezizomycotina</taxon>
        <taxon>Sordariomycetes</taxon>
        <taxon>Sordariomycetidae</taxon>
        <taxon>Calosphaeriales</taxon>
        <taxon>Pleurostomataceae</taxon>
        <taxon>Pleurostoma</taxon>
    </lineage>
</organism>
<keyword evidence="3" id="KW-1185">Reference proteome</keyword>
<protein>
    <submittedName>
        <fullName evidence="2">Uncharacterized protein</fullName>
    </submittedName>
</protein>
<feature type="compositionally biased region" description="Low complexity" evidence="1">
    <location>
        <begin position="56"/>
        <end position="73"/>
    </location>
</feature>
<feature type="region of interest" description="Disordered" evidence="1">
    <location>
        <begin position="1"/>
        <end position="25"/>
    </location>
</feature>
<dbReference type="EMBL" id="JANBVO010000082">
    <property type="protein sequence ID" value="KAJ9130645.1"/>
    <property type="molecule type" value="Genomic_DNA"/>
</dbReference>
<dbReference type="AlphaFoldDB" id="A0AA38R2F1"/>
<dbReference type="Proteomes" id="UP001174694">
    <property type="component" value="Unassembled WGS sequence"/>
</dbReference>
<evidence type="ECO:0000313" key="2">
    <source>
        <dbReference type="EMBL" id="KAJ9130645.1"/>
    </source>
</evidence>
<feature type="region of interest" description="Disordered" evidence="1">
    <location>
        <begin position="53"/>
        <end position="73"/>
    </location>
</feature>
<feature type="compositionally biased region" description="Polar residues" evidence="1">
    <location>
        <begin position="1"/>
        <end position="11"/>
    </location>
</feature>